<keyword evidence="3" id="KW-1185">Reference proteome</keyword>
<evidence type="ECO:0000256" key="1">
    <source>
        <dbReference type="SAM" id="MobiDB-lite"/>
    </source>
</evidence>
<feature type="region of interest" description="Disordered" evidence="1">
    <location>
        <begin position="1"/>
        <end position="75"/>
    </location>
</feature>
<proteinExistence type="predicted"/>
<dbReference type="EMBL" id="CM029040">
    <property type="protein sequence ID" value="KAG2633839.1"/>
    <property type="molecule type" value="Genomic_DNA"/>
</dbReference>
<gene>
    <name evidence="2" type="ORF">PVAP13_2NG233103</name>
</gene>
<reference evidence="2" key="1">
    <citation type="submission" date="2020-05" db="EMBL/GenBank/DDBJ databases">
        <title>WGS assembly of Panicum virgatum.</title>
        <authorList>
            <person name="Lovell J.T."/>
            <person name="Jenkins J."/>
            <person name="Shu S."/>
            <person name="Juenger T.E."/>
            <person name="Schmutz J."/>
        </authorList>
    </citation>
    <scope>NUCLEOTIDE SEQUENCE</scope>
    <source>
        <strain evidence="2">AP13</strain>
    </source>
</reference>
<evidence type="ECO:0000313" key="3">
    <source>
        <dbReference type="Proteomes" id="UP000823388"/>
    </source>
</evidence>
<evidence type="ECO:0000313" key="2">
    <source>
        <dbReference type="EMBL" id="KAG2633839.1"/>
    </source>
</evidence>
<organism evidence="2 3">
    <name type="scientific">Panicum virgatum</name>
    <name type="common">Blackwell switchgrass</name>
    <dbReference type="NCBI Taxonomy" id="38727"/>
    <lineage>
        <taxon>Eukaryota</taxon>
        <taxon>Viridiplantae</taxon>
        <taxon>Streptophyta</taxon>
        <taxon>Embryophyta</taxon>
        <taxon>Tracheophyta</taxon>
        <taxon>Spermatophyta</taxon>
        <taxon>Magnoliopsida</taxon>
        <taxon>Liliopsida</taxon>
        <taxon>Poales</taxon>
        <taxon>Poaceae</taxon>
        <taxon>PACMAD clade</taxon>
        <taxon>Panicoideae</taxon>
        <taxon>Panicodae</taxon>
        <taxon>Paniceae</taxon>
        <taxon>Panicinae</taxon>
        <taxon>Panicum</taxon>
        <taxon>Panicum sect. Hiantes</taxon>
    </lineage>
</organism>
<sequence>MQPQVGSAGGEESIRVQIGGSPRHDDPAASAGRRRRIRGGRPPSTDEGLAWRRKRRARSGRRGPEPRSPAVQEGG</sequence>
<accession>A0A8T0VQC6</accession>
<name>A0A8T0VQC6_PANVG</name>
<protein>
    <submittedName>
        <fullName evidence="2">Uncharacterized protein</fullName>
    </submittedName>
</protein>
<feature type="compositionally biased region" description="Basic residues" evidence="1">
    <location>
        <begin position="51"/>
        <end position="61"/>
    </location>
</feature>
<comment type="caution">
    <text evidence="2">The sequence shown here is derived from an EMBL/GenBank/DDBJ whole genome shotgun (WGS) entry which is preliminary data.</text>
</comment>
<dbReference type="Proteomes" id="UP000823388">
    <property type="component" value="Chromosome 2N"/>
</dbReference>
<dbReference type="AlphaFoldDB" id="A0A8T0VQC6"/>